<dbReference type="SUPFAM" id="SSF47473">
    <property type="entry name" value="EF-hand"/>
    <property type="match status" value="1"/>
</dbReference>
<proteinExistence type="predicted"/>
<name>A0A6C0BPV1_9ZZZZ</name>
<accession>A0A6C0BPV1</accession>
<organism evidence="3">
    <name type="scientific">viral metagenome</name>
    <dbReference type="NCBI Taxonomy" id="1070528"/>
    <lineage>
        <taxon>unclassified sequences</taxon>
        <taxon>metagenomes</taxon>
        <taxon>organismal metagenomes</taxon>
    </lineage>
</organism>
<reference evidence="3" key="1">
    <citation type="journal article" date="2020" name="Nature">
        <title>Giant virus diversity and host interactions through global metagenomics.</title>
        <authorList>
            <person name="Schulz F."/>
            <person name="Roux S."/>
            <person name="Paez-Espino D."/>
            <person name="Jungbluth S."/>
            <person name="Walsh D.A."/>
            <person name="Denef V.J."/>
            <person name="McMahon K.D."/>
            <person name="Konstantinidis K.T."/>
            <person name="Eloe-Fadrosh E.A."/>
            <person name="Kyrpides N.C."/>
            <person name="Woyke T."/>
        </authorList>
    </citation>
    <scope>NUCLEOTIDE SEQUENCE</scope>
    <source>
        <strain evidence="3">GVMAG-M-3300018416-45</strain>
    </source>
</reference>
<evidence type="ECO:0000313" key="3">
    <source>
        <dbReference type="EMBL" id="QHS94465.1"/>
    </source>
</evidence>
<feature type="transmembrane region" description="Helical" evidence="1">
    <location>
        <begin position="55"/>
        <end position="82"/>
    </location>
</feature>
<dbReference type="InterPro" id="IPR018247">
    <property type="entry name" value="EF_Hand_1_Ca_BS"/>
</dbReference>
<keyword evidence="1" id="KW-0812">Transmembrane</keyword>
<feature type="domain" description="EF-hand" evidence="2">
    <location>
        <begin position="104"/>
        <end position="128"/>
    </location>
</feature>
<dbReference type="GO" id="GO:0005509">
    <property type="term" value="F:calcium ion binding"/>
    <property type="evidence" value="ECO:0007669"/>
    <property type="project" value="InterPro"/>
</dbReference>
<evidence type="ECO:0000256" key="1">
    <source>
        <dbReference type="SAM" id="Phobius"/>
    </source>
</evidence>
<keyword evidence="1" id="KW-0472">Membrane</keyword>
<dbReference type="Gene3D" id="1.10.238.10">
    <property type="entry name" value="EF-hand"/>
    <property type="match status" value="1"/>
</dbReference>
<dbReference type="InterPro" id="IPR002048">
    <property type="entry name" value="EF_hand_dom"/>
</dbReference>
<evidence type="ECO:0000259" key="2">
    <source>
        <dbReference type="PROSITE" id="PS50222"/>
    </source>
</evidence>
<dbReference type="AlphaFoldDB" id="A0A6C0BPV1"/>
<dbReference type="PROSITE" id="PS00018">
    <property type="entry name" value="EF_HAND_1"/>
    <property type="match status" value="1"/>
</dbReference>
<protein>
    <recommendedName>
        <fullName evidence="2">EF-hand domain-containing protein</fullName>
    </recommendedName>
</protein>
<sequence length="128" mass="14233">MFNHMKYAEIGKSLNESKLLLGISIILLNVGSRYIELGFTKTQEDALRNGVAREILLFSMIFIATRDVIISILMTAAFVILADHILNDKSKMCIIPGYYKKIKKLVDTNGDGKISAQELKAALKKLTG</sequence>
<dbReference type="InterPro" id="IPR011992">
    <property type="entry name" value="EF-hand-dom_pair"/>
</dbReference>
<dbReference type="EMBL" id="MN739225">
    <property type="protein sequence ID" value="QHS94465.1"/>
    <property type="molecule type" value="Genomic_DNA"/>
</dbReference>
<dbReference type="SMART" id="SM00054">
    <property type="entry name" value="EFh"/>
    <property type="match status" value="1"/>
</dbReference>
<dbReference type="Pfam" id="PF00036">
    <property type="entry name" value="EF-hand_1"/>
    <property type="match status" value="1"/>
</dbReference>
<dbReference type="PROSITE" id="PS50222">
    <property type="entry name" value="EF_HAND_2"/>
    <property type="match status" value="1"/>
</dbReference>
<keyword evidence="1" id="KW-1133">Transmembrane helix</keyword>